<dbReference type="SUPFAM" id="SSF81665">
    <property type="entry name" value="Calcium ATPase, transmembrane domain M"/>
    <property type="match status" value="1"/>
</dbReference>
<keyword evidence="7 12" id="KW-0067">ATP-binding</keyword>
<dbReference type="Gene3D" id="3.40.50.1000">
    <property type="entry name" value="HAD superfamily/HAD-like"/>
    <property type="match status" value="1"/>
</dbReference>
<keyword evidence="4 12" id="KW-0812">Transmembrane</keyword>
<dbReference type="InterPro" id="IPR008250">
    <property type="entry name" value="ATPase_P-typ_transduc_dom_A_sf"/>
</dbReference>
<evidence type="ECO:0000256" key="10">
    <source>
        <dbReference type="ARBA" id="ARBA00022989"/>
    </source>
</evidence>
<dbReference type="InterPro" id="IPR023298">
    <property type="entry name" value="ATPase_P-typ_TM_dom_sf"/>
</dbReference>
<feature type="transmembrane region" description="Helical" evidence="12">
    <location>
        <begin position="289"/>
        <end position="311"/>
    </location>
</feature>
<feature type="domain" description="Cation-transporting P-type ATPase N-terminal" evidence="13">
    <location>
        <begin position="24"/>
        <end position="96"/>
    </location>
</feature>
<evidence type="ECO:0000256" key="7">
    <source>
        <dbReference type="ARBA" id="ARBA00022840"/>
    </source>
</evidence>
<keyword evidence="10 12" id="KW-1133">Transmembrane helix</keyword>
<dbReference type="FunFam" id="2.70.150.10:FF:000042">
    <property type="entry name" value="Plasma membrane ATPase"/>
    <property type="match status" value="1"/>
</dbReference>
<evidence type="ECO:0000256" key="4">
    <source>
        <dbReference type="ARBA" id="ARBA00022692"/>
    </source>
</evidence>
<dbReference type="PRINTS" id="PR00120">
    <property type="entry name" value="HATPASE"/>
</dbReference>
<evidence type="ECO:0000256" key="11">
    <source>
        <dbReference type="ARBA" id="ARBA00023136"/>
    </source>
</evidence>
<keyword evidence="12" id="KW-0406">Ion transport</keyword>
<dbReference type="Gene3D" id="3.40.1110.10">
    <property type="entry name" value="Calcium-transporting ATPase, cytoplasmic domain N"/>
    <property type="match status" value="1"/>
</dbReference>
<dbReference type="GO" id="GO:0008553">
    <property type="term" value="F:P-type proton-exporting transporter activity"/>
    <property type="evidence" value="ECO:0007669"/>
    <property type="project" value="UniProtKB-UniRule"/>
</dbReference>
<dbReference type="EC" id="7.1.2.1" evidence="12"/>
<keyword evidence="11 12" id="KW-0472">Membrane</keyword>
<dbReference type="NCBIfam" id="TIGR01494">
    <property type="entry name" value="ATPase_P-type"/>
    <property type="match status" value="1"/>
</dbReference>
<dbReference type="InterPro" id="IPR059000">
    <property type="entry name" value="ATPase_P-type_domA"/>
</dbReference>
<organism evidence="14 15">
    <name type="scientific">Lagenidium giganteum</name>
    <dbReference type="NCBI Taxonomy" id="4803"/>
    <lineage>
        <taxon>Eukaryota</taxon>
        <taxon>Sar</taxon>
        <taxon>Stramenopiles</taxon>
        <taxon>Oomycota</taxon>
        <taxon>Peronosporomycetes</taxon>
        <taxon>Pythiales</taxon>
        <taxon>Pythiaceae</taxon>
    </lineage>
</organism>
<feature type="transmembrane region" description="Helical" evidence="12">
    <location>
        <begin position="247"/>
        <end position="269"/>
    </location>
</feature>
<evidence type="ECO:0000256" key="8">
    <source>
        <dbReference type="ARBA" id="ARBA00022842"/>
    </source>
</evidence>
<dbReference type="InterPro" id="IPR006534">
    <property type="entry name" value="P-type_ATPase_IIIA"/>
</dbReference>
<comment type="similarity">
    <text evidence="2 12">Belongs to the cation transport ATPase (P-type) (TC 3.A.3) family. Type IIIA subfamily.</text>
</comment>
<keyword evidence="15" id="KW-1185">Reference proteome</keyword>
<dbReference type="GO" id="GO:0046872">
    <property type="term" value="F:metal ion binding"/>
    <property type="evidence" value="ECO:0007669"/>
    <property type="project" value="UniProtKB-KW"/>
</dbReference>
<dbReference type="Gene3D" id="2.70.150.10">
    <property type="entry name" value="Calcium-transporting ATPase, cytoplasmic transduction domain A"/>
    <property type="match status" value="1"/>
</dbReference>
<evidence type="ECO:0000256" key="9">
    <source>
        <dbReference type="ARBA" id="ARBA00022967"/>
    </source>
</evidence>
<dbReference type="GO" id="GO:0016887">
    <property type="term" value="F:ATP hydrolysis activity"/>
    <property type="evidence" value="ECO:0007669"/>
    <property type="project" value="InterPro"/>
</dbReference>
<evidence type="ECO:0000256" key="6">
    <source>
        <dbReference type="ARBA" id="ARBA00022741"/>
    </source>
</evidence>
<dbReference type="PROSITE" id="PS00154">
    <property type="entry name" value="ATPASE_E1_E2"/>
    <property type="match status" value="1"/>
</dbReference>
<dbReference type="Pfam" id="PF00122">
    <property type="entry name" value="E1-E2_ATPase"/>
    <property type="match status" value="1"/>
</dbReference>
<protein>
    <recommendedName>
        <fullName evidence="12">Plasma membrane ATPase</fullName>
        <ecNumber evidence="12">7.1.2.1</ecNumber>
    </recommendedName>
</protein>
<dbReference type="InterPro" id="IPR023214">
    <property type="entry name" value="HAD_sf"/>
</dbReference>
<accession>A0AAV2YZR3</accession>
<evidence type="ECO:0000256" key="12">
    <source>
        <dbReference type="RuleBase" id="RU362083"/>
    </source>
</evidence>
<reference evidence="14" key="2">
    <citation type="journal article" date="2023" name="Microbiol Resour">
        <title>Decontamination and Annotation of the Draft Genome Sequence of the Oomycete Lagenidium giganteum ARSEF 373.</title>
        <authorList>
            <person name="Morgan W.R."/>
            <person name="Tartar A."/>
        </authorList>
    </citation>
    <scope>NUCLEOTIDE SEQUENCE</scope>
    <source>
        <strain evidence="14">ARSEF 373</strain>
    </source>
</reference>
<sequence length="1048" mass="113541">MADLQTTFTPVATPKGFDASENTKWEELPLNAALDQLGTTREGLTSKEAQRRLNKHGLNQLPEEAVSYVKVFVAFLWNPLSWAMEVAALLAIVLLDFSDFGLIIFLLLLNAIIGFLEEIQAGNAVAALKRQLAPEAKVLRDGVMRNVTASEIVPGDIIRVRLGDVIPADLKFLEGDPLQVDESSLTGESLPVIKGEGDVGLSGSIVKLGEIEAVVTTTGVHTFLGRAASQISTVATHGRLQHVLTTVGNFCLVLIVLWCVIELIVQLGGRGGENVCVLVSHGCLGVANILVLIVGGIPVAMPTVLSVTLAIGSSALAKQHAIVTRLTSVEELASMEVLCCDKTGTLTRNQLSVDVASVVPYHGYTVDDVLMYAALSARVENNEPIDVVCFHAYPGNGTLREQYTLLHYTPFDPTNKRTIAKVRDNGTGDVLRICKGAPQVVLAMEGDTAAPARVQDVQDRIDEMAVRGFRSLGVALDLSGDVPLAECRWQMIGLVPLFDPPRHDTAETVQSAMALGVAVKMVTGDQKAIAIETSRQLGLPTNILDTSLFHSALPAGLDLAQLIDNTDGFAQVFPEHKLEIVRQLQSLGKADIGVAVDDATDAARAAADIVLVRPGLGVIVTAIRMSREIFLRMKNYAMYSIAMTVRVVVTFGLLTVAWNWYFPTLLVVVLAILNDGTILTIAKDNVQPSPTPDAWKLRQVFLIAVCFGLWLSFSTVVLFAVLHDSRGFQGVGVEDLCVSCLRDDCDAFFQLAHQHCAKQLNASGCGEVDGSVIKSANLTRVSVFRVDALDRYWSTYNRQHGNLGNVTLFHRLSGNRVHALPPADDEPTALDEYQQFVYQYTVGRAGVDAALNGQGVSFIGRDQIPLTNQVSVCDYLWSYSNFNRTWTRGFQSIGPGIERKEGVLRSLVYMQVSISGQALIFVTRTAGLRKWCFMDRPSNLLLGAFIVAQVTASAIGWVGFGGYPTARVAVIGCGGGFVLIGWLWSLLWHLPLDLIKFSVWYLVDKSSEAYANRAFSSRINAGHPSMAHSTLPRGQRAVIARHSSSSVS</sequence>
<dbReference type="PRINTS" id="PR00119">
    <property type="entry name" value="CATATPASE"/>
</dbReference>
<evidence type="ECO:0000256" key="1">
    <source>
        <dbReference type="ARBA" id="ARBA00004141"/>
    </source>
</evidence>
<dbReference type="SMART" id="SM00831">
    <property type="entry name" value="Cation_ATPase_N"/>
    <property type="match status" value="1"/>
</dbReference>
<keyword evidence="8 12" id="KW-0460">Magnesium</keyword>
<reference evidence="14" key="1">
    <citation type="submission" date="2022-11" db="EMBL/GenBank/DDBJ databases">
        <authorList>
            <person name="Morgan W.R."/>
            <person name="Tartar A."/>
        </authorList>
    </citation>
    <scope>NUCLEOTIDE SEQUENCE</scope>
    <source>
        <strain evidence="14">ARSEF 373</strain>
    </source>
</reference>
<dbReference type="InterPro" id="IPR004014">
    <property type="entry name" value="ATPase_P-typ_cation-transptr_N"/>
</dbReference>
<dbReference type="SUPFAM" id="SSF56784">
    <property type="entry name" value="HAD-like"/>
    <property type="match status" value="1"/>
</dbReference>
<dbReference type="GO" id="GO:0120029">
    <property type="term" value="P:proton export across plasma membrane"/>
    <property type="evidence" value="ECO:0007669"/>
    <property type="project" value="UniProtKB-UniRule"/>
</dbReference>
<dbReference type="SUPFAM" id="SSF81653">
    <property type="entry name" value="Calcium ATPase, transduction domain A"/>
    <property type="match status" value="1"/>
</dbReference>
<evidence type="ECO:0000313" key="15">
    <source>
        <dbReference type="Proteomes" id="UP001146120"/>
    </source>
</evidence>
<evidence type="ECO:0000256" key="3">
    <source>
        <dbReference type="ARBA" id="ARBA00022553"/>
    </source>
</evidence>
<keyword evidence="12" id="KW-0375">Hydrogen ion transport</keyword>
<dbReference type="Pfam" id="PF00690">
    <property type="entry name" value="Cation_ATPase_N"/>
    <property type="match status" value="1"/>
</dbReference>
<dbReference type="InterPro" id="IPR023299">
    <property type="entry name" value="ATPase_P-typ_cyto_dom_N"/>
</dbReference>
<comment type="subcellular location">
    <subcellularLocation>
        <location evidence="12">Cell membrane</location>
        <topology evidence="12">Multi-pass membrane protein</topology>
    </subcellularLocation>
    <subcellularLocation>
        <location evidence="1">Membrane</location>
        <topology evidence="1">Multi-pass membrane protein</topology>
    </subcellularLocation>
</comment>
<evidence type="ECO:0000313" key="14">
    <source>
        <dbReference type="EMBL" id="DAZ98934.1"/>
    </source>
</evidence>
<name>A0AAV2YZR3_9STRA</name>
<dbReference type="AlphaFoldDB" id="A0AAV2YZR3"/>
<proteinExistence type="inferred from homology"/>
<keyword evidence="9 12" id="KW-1278">Translocase</keyword>
<keyword evidence="12" id="KW-0813">Transport</keyword>
<dbReference type="InterPro" id="IPR018303">
    <property type="entry name" value="ATPase_P-typ_P_site"/>
</dbReference>
<keyword evidence="3" id="KW-0597">Phosphoprotein</keyword>
<evidence type="ECO:0000256" key="2">
    <source>
        <dbReference type="ARBA" id="ARBA00008804"/>
    </source>
</evidence>
<dbReference type="PANTHER" id="PTHR42861">
    <property type="entry name" value="CALCIUM-TRANSPORTING ATPASE"/>
    <property type="match status" value="1"/>
</dbReference>
<feature type="transmembrane region" description="Helical" evidence="12">
    <location>
        <begin position="700"/>
        <end position="722"/>
    </location>
</feature>
<comment type="caution">
    <text evidence="14">The sequence shown here is derived from an EMBL/GenBank/DDBJ whole genome shotgun (WGS) entry which is preliminary data.</text>
</comment>
<dbReference type="Gene3D" id="1.20.1110.10">
    <property type="entry name" value="Calcium-transporting ATPase, transmembrane domain"/>
    <property type="match status" value="2"/>
</dbReference>
<keyword evidence="5" id="KW-0479">Metal-binding</keyword>
<dbReference type="GO" id="GO:0005886">
    <property type="term" value="C:plasma membrane"/>
    <property type="evidence" value="ECO:0007669"/>
    <property type="project" value="UniProtKB-SubCell"/>
</dbReference>
<dbReference type="FunFam" id="3.40.50.1000:FF:000211">
    <property type="entry name" value="Plasma membrane ATPase"/>
    <property type="match status" value="1"/>
</dbReference>
<dbReference type="InterPro" id="IPR001757">
    <property type="entry name" value="P_typ_ATPase"/>
</dbReference>
<evidence type="ECO:0000256" key="5">
    <source>
        <dbReference type="ARBA" id="ARBA00022723"/>
    </source>
</evidence>
<feature type="transmembrane region" description="Helical" evidence="12">
    <location>
        <begin position="966"/>
        <end position="988"/>
    </location>
</feature>
<feature type="transmembrane region" description="Helical" evidence="12">
    <location>
        <begin position="940"/>
        <end position="960"/>
    </location>
</feature>
<dbReference type="NCBIfam" id="TIGR01647">
    <property type="entry name" value="ATPase-IIIA_H"/>
    <property type="match status" value="1"/>
</dbReference>
<dbReference type="EMBL" id="DAKRPA010000094">
    <property type="protein sequence ID" value="DAZ98934.1"/>
    <property type="molecule type" value="Genomic_DNA"/>
</dbReference>
<evidence type="ECO:0000259" key="13">
    <source>
        <dbReference type="SMART" id="SM00831"/>
    </source>
</evidence>
<dbReference type="Proteomes" id="UP001146120">
    <property type="component" value="Unassembled WGS sequence"/>
</dbReference>
<comment type="catalytic activity">
    <reaction evidence="12">
        <text>ATP + H2O + H(+)(in) = ADP + phosphate + 2 H(+)(out)</text>
        <dbReference type="Rhea" id="RHEA:20852"/>
        <dbReference type="ChEBI" id="CHEBI:15377"/>
        <dbReference type="ChEBI" id="CHEBI:15378"/>
        <dbReference type="ChEBI" id="CHEBI:30616"/>
        <dbReference type="ChEBI" id="CHEBI:43474"/>
        <dbReference type="ChEBI" id="CHEBI:456216"/>
        <dbReference type="EC" id="7.1.2.1"/>
    </reaction>
</comment>
<comment type="caution">
    <text evidence="12">Lacks conserved residue(s) required for the propagation of feature annotation.</text>
</comment>
<feature type="transmembrane region" description="Helical" evidence="12">
    <location>
        <begin position="636"/>
        <end position="654"/>
    </location>
</feature>
<dbReference type="GO" id="GO:0005524">
    <property type="term" value="F:ATP binding"/>
    <property type="evidence" value="ECO:0007669"/>
    <property type="project" value="UniProtKB-UniRule"/>
</dbReference>
<dbReference type="InterPro" id="IPR036412">
    <property type="entry name" value="HAD-like_sf"/>
</dbReference>
<gene>
    <name evidence="14" type="ORF">N0F65_001373</name>
</gene>
<keyword evidence="6 12" id="KW-0547">Nucleotide-binding</keyword>
<dbReference type="Pfam" id="PF00702">
    <property type="entry name" value="Hydrolase"/>
    <property type="match status" value="1"/>
</dbReference>